<dbReference type="RefSeq" id="WP_066410490.1">
    <property type="nucleotide sequence ID" value="NZ_FKBS01000014.1"/>
</dbReference>
<feature type="region of interest" description="Disordered" evidence="2">
    <location>
        <begin position="201"/>
        <end position="230"/>
    </location>
</feature>
<feature type="region of interest" description="Disordered" evidence="2">
    <location>
        <begin position="13"/>
        <end position="49"/>
    </location>
</feature>
<feature type="coiled-coil region" evidence="1">
    <location>
        <begin position="253"/>
        <end position="287"/>
    </location>
</feature>
<accession>A0A157NE55</accession>
<keyword evidence="1" id="KW-0175">Coiled coil</keyword>
<dbReference type="EMBL" id="FKBS01000014">
    <property type="protein sequence ID" value="SAI19541.1"/>
    <property type="molecule type" value="Genomic_DNA"/>
</dbReference>
<evidence type="ECO:0000256" key="1">
    <source>
        <dbReference type="SAM" id="Coils"/>
    </source>
</evidence>
<dbReference type="Proteomes" id="UP000077037">
    <property type="component" value="Unassembled WGS sequence"/>
</dbReference>
<evidence type="ECO:0000313" key="3">
    <source>
        <dbReference type="EMBL" id="SAI19541.1"/>
    </source>
</evidence>
<dbReference type="OrthoDB" id="6891809at2"/>
<dbReference type="AlphaFoldDB" id="A0A157NE55"/>
<proteinExistence type="predicted"/>
<name>A0A157NE55_9BORD</name>
<feature type="compositionally biased region" description="Low complexity" evidence="2">
    <location>
        <begin position="14"/>
        <end position="46"/>
    </location>
</feature>
<sequence length="327" mass="32762">MASDLSIKKNAFNSAAQSSGKEAGAGKGAASAAAQGQEAESEQASSRVTLSDDALKKILDYGQAVSRMATETVASKKDLARARIEEIKKRIAMLKKMLAMMGPAAAKSVLREIRQLAGQLSAAAETLKEGSGGMPSATTGMGMMPASVATAASTSGGEAATGAALASAGGEQTDARGGAPSQSAQAAAAYAKVSADTRAAADTAAQQASGEDDAGDAEAQASEPAGSDAADEGVALANRGNATDAASLHRAQARQREEDAKTLREVLRELKALLATARQMIERGDEEARKDAAASEEMIEDAARSTEAIALGGVAVMPGVGIAAPAV</sequence>
<protein>
    <submittedName>
        <fullName evidence="3">Uncharacterized protein</fullName>
    </submittedName>
</protein>
<evidence type="ECO:0000313" key="4">
    <source>
        <dbReference type="Proteomes" id="UP000077037"/>
    </source>
</evidence>
<organism evidence="3 4">
    <name type="scientific">Bordetella ansorpii</name>
    <dbReference type="NCBI Taxonomy" id="288768"/>
    <lineage>
        <taxon>Bacteria</taxon>
        <taxon>Pseudomonadati</taxon>
        <taxon>Pseudomonadota</taxon>
        <taxon>Betaproteobacteria</taxon>
        <taxon>Burkholderiales</taxon>
        <taxon>Alcaligenaceae</taxon>
        <taxon>Bordetella</taxon>
    </lineage>
</organism>
<evidence type="ECO:0000256" key="2">
    <source>
        <dbReference type="SAM" id="MobiDB-lite"/>
    </source>
</evidence>
<reference evidence="3 4" key="1">
    <citation type="submission" date="2016-03" db="EMBL/GenBank/DDBJ databases">
        <authorList>
            <consortium name="Pathogen Informatics"/>
        </authorList>
    </citation>
    <scope>NUCLEOTIDE SEQUENCE [LARGE SCALE GENOMIC DNA]</scope>
    <source>
        <strain evidence="3 4">NCTC13364</strain>
    </source>
</reference>
<gene>
    <name evidence="3" type="ORF">SAMEA1982600_01598</name>
</gene>